<evidence type="ECO:0008006" key="5">
    <source>
        <dbReference type="Google" id="ProtNLM"/>
    </source>
</evidence>
<feature type="domain" description="PhoU" evidence="2">
    <location>
        <begin position="127"/>
        <end position="196"/>
    </location>
</feature>
<evidence type="ECO:0000313" key="4">
    <source>
        <dbReference type="Proteomes" id="UP000632498"/>
    </source>
</evidence>
<dbReference type="Proteomes" id="UP000632498">
    <property type="component" value="Unassembled WGS sequence"/>
</dbReference>
<dbReference type="AlphaFoldDB" id="A0A917C2M8"/>
<keyword evidence="4" id="KW-1185">Reference proteome</keyword>
<dbReference type="Gene3D" id="1.20.58.220">
    <property type="entry name" value="Phosphate transport system protein phou homolog 2, domain 2"/>
    <property type="match status" value="1"/>
</dbReference>
<dbReference type="InterPro" id="IPR002575">
    <property type="entry name" value="Aminoglycoside_PTrfase"/>
</dbReference>
<feature type="domain" description="Aminoglycoside phosphotransferase" evidence="1">
    <location>
        <begin position="283"/>
        <end position="442"/>
    </location>
</feature>
<dbReference type="Pfam" id="PF01895">
    <property type="entry name" value="PhoU"/>
    <property type="match status" value="1"/>
</dbReference>
<dbReference type="SUPFAM" id="SSF56112">
    <property type="entry name" value="Protein kinase-like (PK-like)"/>
    <property type="match status" value="1"/>
</dbReference>
<protein>
    <recommendedName>
        <fullName evidence="5">Aminoglycoside phosphotransferase domain-containing protein</fullName>
    </recommendedName>
</protein>
<name>A0A917C2M8_9PROT</name>
<gene>
    <name evidence="3" type="ORF">GCM10011332_22320</name>
</gene>
<dbReference type="InterPro" id="IPR038078">
    <property type="entry name" value="PhoU-like_sf"/>
</dbReference>
<comment type="caution">
    <text evidence="3">The sequence shown here is derived from an EMBL/GenBank/DDBJ whole genome shotgun (WGS) entry which is preliminary data.</text>
</comment>
<evidence type="ECO:0000313" key="3">
    <source>
        <dbReference type="EMBL" id="GGF67734.1"/>
    </source>
</evidence>
<dbReference type="InterPro" id="IPR011009">
    <property type="entry name" value="Kinase-like_dom_sf"/>
</dbReference>
<proteinExistence type="predicted"/>
<sequence>MHLPKSIHDNLHFLLAETQSQVNNLLVLLETASQTVSQRILDRQGYTYNLKMRVHDGCLDTLRHGKKGNVNIYSLRAAEAIASDLERITDLCHECVRLMANLSRRDALKKSDNAALLSKIDKGIALIEHAIEEDDTRLALKIGNIERELGRAYERVFKKHLKTLSKQKNPEDALTSLFVSQRIEEMGDILLSISESIMSAKLGQPMHIDRFRSLKTALSDLGLLNADVETIAETKSGSAIAGISASNGEENGYLAIFKDGKKEKLKEELESVESWHEIYPGLAPQILSYKKQGKNAALLIEHLPGLTFEQVLLQEHDDVVEKALKRLSKTLKAVWNETKKKKKIPANHMAQLKKRLKSVLDIHPDFQTSSVKIGSQKVISLDDLIAQAAQIEKELAPPFSVYIHGDFNLDNIIFDPENQTIKFIDLHRSCYQDYTQDISVFMVSNYRLQVLDNRTRSRIKTSALYLHSYAKEFARKNNDETFELRLALGLARSFITSTRFILDKGLANAMYLRAVYILENIQACPKKHIKKFKLPIEDLFT</sequence>
<dbReference type="RefSeq" id="WP_188665030.1">
    <property type="nucleotide sequence ID" value="NZ_BMHV01000015.1"/>
</dbReference>
<organism evidence="3 4">
    <name type="scientific">Terasakiella brassicae</name>
    <dbReference type="NCBI Taxonomy" id="1634917"/>
    <lineage>
        <taxon>Bacteria</taxon>
        <taxon>Pseudomonadati</taxon>
        <taxon>Pseudomonadota</taxon>
        <taxon>Alphaproteobacteria</taxon>
        <taxon>Rhodospirillales</taxon>
        <taxon>Terasakiellaceae</taxon>
        <taxon>Terasakiella</taxon>
    </lineage>
</organism>
<dbReference type="EMBL" id="BMHV01000015">
    <property type="protein sequence ID" value="GGF67734.1"/>
    <property type="molecule type" value="Genomic_DNA"/>
</dbReference>
<evidence type="ECO:0000259" key="1">
    <source>
        <dbReference type="Pfam" id="PF01636"/>
    </source>
</evidence>
<dbReference type="Pfam" id="PF01636">
    <property type="entry name" value="APH"/>
    <property type="match status" value="1"/>
</dbReference>
<dbReference type="Gene3D" id="3.90.1200.10">
    <property type="match status" value="1"/>
</dbReference>
<reference evidence="3" key="1">
    <citation type="journal article" date="2014" name="Int. J. Syst. Evol. Microbiol.">
        <title>Complete genome sequence of Corynebacterium casei LMG S-19264T (=DSM 44701T), isolated from a smear-ripened cheese.</title>
        <authorList>
            <consortium name="US DOE Joint Genome Institute (JGI-PGF)"/>
            <person name="Walter F."/>
            <person name="Albersmeier A."/>
            <person name="Kalinowski J."/>
            <person name="Ruckert C."/>
        </authorList>
    </citation>
    <scope>NUCLEOTIDE SEQUENCE</scope>
    <source>
        <strain evidence="3">CGMCC 1.15254</strain>
    </source>
</reference>
<dbReference type="InterPro" id="IPR026022">
    <property type="entry name" value="PhoU_dom"/>
</dbReference>
<evidence type="ECO:0000259" key="2">
    <source>
        <dbReference type="Pfam" id="PF01895"/>
    </source>
</evidence>
<dbReference type="SUPFAM" id="SSF109755">
    <property type="entry name" value="PhoU-like"/>
    <property type="match status" value="1"/>
</dbReference>
<accession>A0A917C2M8</accession>
<reference evidence="3" key="2">
    <citation type="submission" date="2020-09" db="EMBL/GenBank/DDBJ databases">
        <authorList>
            <person name="Sun Q."/>
            <person name="Zhou Y."/>
        </authorList>
    </citation>
    <scope>NUCLEOTIDE SEQUENCE</scope>
    <source>
        <strain evidence="3">CGMCC 1.15254</strain>
    </source>
</reference>